<sequence length="446" mass="47544">MTTSELPVLAVIERLRAHPWIGHCERTEDGVRVHPAPHLLDTAPEPGALVTEYLEQWSEVYQLTYSSASADTPGDLDLSGWRASDSGEPLPTGHMRQWVERTVELVAGLRPRWVLELGCGTGMLLHRLAPRVRGYVGTDVVSGSVRGLDQARGAVRTVRAAAHEAAAPSVAAAMAATGFPAATPDCVVLNSVTQCFPDVGYLSEVVREAVRVVAGGGHVVIGDNRHSGLHADFSTWVEEHRGAGPDLAERARARRERDEELLFDPLVLARVAAEAGASTGREVRIATFPKLLDADSELTRYRFDCVLSVDSGAPVAEPRALPWPQAADVLDGSGVRVTGIPNGALPGTGDPATTAAELTRLVAGLDARVTLAAHDPRSLEIVSPASAAWRPAEEVASLGGGAAHEPLRRFTAQRLRSVVRRCLRDVPGAKDVHVEVVPVPHRTAES</sequence>
<dbReference type="EMBL" id="FOFV01000024">
    <property type="protein sequence ID" value="SES36722.1"/>
    <property type="molecule type" value="Genomic_DNA"/>
</dbReference>
<dbReference type="RefSeq" id="WP_089925903.1">
    <property type="nucleotide sequence ID" value="NZ_FOFV01000024.1"/>
</dbReference>
<accession>A0A1H9WS19</accession>
<keyword evidence="2" id="KW-0489">Methyltransferase</keyword>
<feature type="domain" description="Methyltransferase type 11" evidence="1">
    <location>
        <begin position="115"/>
        <end position="221"/>
    </location>
</feature>
<dbReference type="AlphaFoldDB" id="A0A1H9WS19"/>
<dbReference type="STRING" id="65499.SAMN04488000_12456"/>
<evidence type="ECO:0000313" key="2">
    <source>
        <dbReference type="EMBL" id="SES36722.1"/>
    </source>
</evidence>
<organism evidence="2 3">
    <name type="scientific">Lentzea albida</name>
    <dbReference type="NCBI Taxonomy" id="65499"/>
    <lineage>
        <taxon>Bacteria</taxon>
        <taxon>Bacillati</taxon>
        <taxon>Actinomycetota</taxon>
        <taxon>Actinomycetes</taxon>
        <taxon>Pseudonocardiales</taxon>
        <taxon>Pseudonocardiaceae</taxon>
        <taxon>Lentzea</taxon>
    </lineage>
</organism>
<dbReference type="Proteomes" id="UP000199503">
    <property type="component" value="Unassembled WGS sequence"/>
</dbReference>
<evidence type="ECO:0000313" key="3">
    <source>
        <dbReference type="Proteomes" id="UP000199503"/>
    </source>
</evidence>
<name>A0A1H9WS19_9PSEU</name>
<keyword evidence="3" id="KW-1185">Reference proteome</keyword>
<keyword evidence="2" id="KW-0808">Transferase</keyword>
<dbReference type="PANTHER" id="PTHR42912">
    <property type="entry name" value="METHYLTRANSFERASE"/>
    <property type="match status" value="1"/>
</dbReference>
<dbReference type="Gene3D" id="3.40.50.150">
    <property type="entry name" value="Vaccinia Virus protein VP39"/>
    <property type="match status" value="1"/>
</dbReference>
<dbReference type="GO" id="GO:0032259">
    <property type="term" value="P:methylation"/>
    <property type="evidence" value="ECO:0007669"/>
    <property type="project" value="UniProtKB-KW"/>
</dbReference>
<dbReference type="GO" id="GO:0008757">
    <property type="term" value="F:S-adenosylmethionine-dependent methyltransferase activity"/>
    <property type="evidence" value="ECO:0007669"/>
    <property type="project" value="InterPro"/>
</dbReference>
<dbReference type="InterPro" id="IPR013216">
    <property type="entry name" value="Methyltransf_11"/>
</dbReference>
<reference evidence="3" key="1">
    <citation type="submission" date="2016-10" db="EMBL/GenBank/DDBJ databases">
        <authorList>
            <person name="Varghese N."/>
            <person name="Submissions S."/>
        </authorList>
    </citation>
    <scope>NUCLEOTIDE SEQUENCE [LARGE SCALE GENOMIC DNA]</scope>
    <source>
        <strain evidence="3">DSM 44437</strain>
    </source>
</reference>
<proteinExistence type="predicted"/>
<dbReference type="InterPro" id="IPR029063">
    <property type="entry name" value="SAM-dependent_MTases_sf"/>
</dbReference>
<dbReference type="SUPFAM" id="SSF53335">
    <property type="entry name" value="S-adenosyl-L-methionine-dependent methyltransferases"/>
    <property type="match status" value="1"/>
</dbReference>
<protein>
    <submittedName>
        <fullName evidence="2">Methyltransferase domain-containing protein</fullName>
    </submittedName>
</protein>
<dbReference type="InterPro" id="IPR050508">
    <property type="entry name" value="Methyltransf_Superfamily"/>
</dbReference>
<dbReference type="OrthoDB" id="2472181at2"/>
<gene>
    <name evidence="2" type="ORF">SAMN04488000_12456</name>
</gene>
<dbReference type="Pfam" id="PF08241">
    <property type="entry name" value="Methyltransf_11"/>
    <property type="match status" value="1"/>
</dbReference>
<evidence type="ECO:0000259" key="1">
    <source>
        <dbReference type="Pfam" id="PF08241"/>
    </source>
</evidence>